<protein>
    <recommendedName>
        <fullName evidence="2">CRISPR system Cms endoribonuclease Csm3</fullName>
    </recommendedName>
    <alternativeName>
        <fullName evidence="8">CRISPR type III A-associated RAMP protein Csm3</fullName>
    </alternativeName>
</protein>
<evidence type="ECO:0000256" key="4">
    <source>
        <dbReference type="ARBA" id="ARBA00022759"/>
    </source>
</evidence>
<evidence type="ECO:0000256" key="6">
    <source>
        <dbReference type="ARBA" id="ARBA00022884"/>
    </source>
</evidence>
<dbReference type="EMBL" id="DSXR01000084">
    <property type="protein sequence ID" value="HGS87629.1"/>
    <property type="molecule type" value="Genomic_DNA"/>
</dbReference>
<dbReference type="InterPro" id="IPR013412">
    <property type="entry name" value="CRISPR-assoc_RAMP_Csm3"/>
</dbReference>
<keyword evidence="5" id="KW-0378">Hydrolase</keyword>
<evidence type="ECO:0000313" key="10">
    <source>
        <dbReference type="EMBL" id="HGS87629.1"/>
    </source>
</evidence>
<evidence type="ECO:0000256" key="2">
    <source>
        <dbReference type="ARBA" id="ARBA00022150"/>
    </source>
</evidence>
<keyword evidence="6" id="KW-0694">RNA-binding</keyword>
<dbReference type="PANTHER" id="PTHR35579:SF3">
    <property type="entry name" value="CRISPR SYSTEM CMS ENDORIBONUCLEASE CSM3"/>
    <property type="match status" value="1"/>
</dbReference>
<dbReference type="AlphaFoldDB" id="A0A7C4Q451"/>
<evidence type="ECO:0000256" key="3">
    <source>
        <dbReference type="ARBA" id="ARBA00022722"/>
    </source>
</evidence>
<comment type="similarity">
    <text evidence="1">Belongs to the CRISPR-associated Csm3 family.</text>
</comment>
<dbReference type="Pfam" id="PF03787">
    <property type="entry name" value="RAMPs"/>
    <property type="match status" value="1"/>
</dbReference>
<name>A0A7C4Q451_9CHLR</name>
<dbReference type="NCBIfam" id="TIGR02582">
    <property type="entry name" value="cas7_TM1809"/>
    <property type="match status" value="1"/>
</dbReference>
<evidence type="ECO:0000256" key="8">
    <source>
        <dbReference type="ARBA" id="ARBA00033183"/>
    </source>
</evidence>
<dbReference type="GO" id="GO:0004519">
    <property type="term" value="F:endonuclease activity"/>
    <property type="evidence" value="ECO:0007669"/>
    <property type="project" value="UniProtKB-KW"/>
</dbReference>
<keyword evidence="7" id="KW-0051">Antiviral defense</keyword>
<sequence length="269" mass="29467">MSNNSIQLKGRVLIRFDVVAKTGLHIGGTESGIEIGGVDKTVIRDPLTNRPYIPGSSLRGKMRSLLEKYKGLKQNQRIGQGYIHSCGADKSDDKQTYLNCDVCTTFGVPGEREFATPTRLIVRDVFMDEQSAKQLEEAGTDLPYTEVKTEVSIDRVTSAANPRQMERVPAGTRFSGAELVYSVYDGADCDAKKDVQRLKVIAEGLQLLLDDYLGGLGSRGSGKVDIENIRVEWRGKDYSAKPLELGQFETVADFAGGLASLQQTILSQL</sequence>
<dbReference type="GO" id="GO:0016787">
    <property type="term" value="F:hydrolase activity"/>
    <property type="evidence" value="ECO:0007669"/>
    <property type="project" value="UniProtKB-KW"/>
</dbReference>
<dbReference type="InterPro" id="IPR005537">
    <property type="entry name" value="RAMP_III_fam"/>
</dbReference>
<evidence type="ECO:0000256" key="7">
    <source>
        <dbReference type="ARBA" id="ARBA00023118"/>
    </source>
</evidence>
<comment type="caution">
    <text evidence="10">The sequence shown here is derived from an EMBL/GenBank/DDBJ whole genome shotgun (WGS) entry which is preliminary data.</text>
</comment>
<feature type="domain" description="CRISPR type III-associated protein" evidence="9">
    <location>
        <begin position="20"/>
        <end position="224"/>
    </location>
</feature>
<dbReference type="InterPro" id="IPR052216">
    <property type="entry name" value="CRISPR_Csm3_endoribonuclease"/>
</dbReference>
<evidence type="ECO:0000256" key="5">
    <source>
        <dbReference type="ARBA" id="ARBA00022801"/>
    </source>
</evidence>
<dbReference type="PANTHER" id="PTHR35579">
    <property type="entry name" value="CRISPR SYSTEM CMS ENDORIBONUCLEASE CSM3"/>
    <property type="match status" value="1"/>
</dbReference>
<gene>
    <name evidence="10" type="primary">csm3</name>
    <name evidence="10" type="ORF">ENT17_08420</name>
</gene>
<accession>A0A7C4Q451</accession>
<evidence type="ECO:0000256" key="1">
    <source>
        <dbReference type="ARBA" id="ARBA00006342"/>
    </source>
</evidence>
<reference evidence="10" key="1">
    <citation type="journal article" date="2020" name="mSystems">
        <title>Genome- and Community-Level Interaction Insights into Carbon Utilization and Element Cycling Functions of Hydrothermarchaeota in Hydrothermal Sediment.</title>
        <authorList>
            <person name="Zhou Z."/>
            <person name="Liu Y."/>
            <person name="Xu W."/>
            <person name="Pan J."/>
            <person name="Luo Z.H."/>
            <person name="Li M."/>
        </authorList>
    </citation>
    <scope>NUCLEOTIDE SEQUENCE [LARGE SCALE GENOMIC DNA]</scope>
    <source>
        <strain evidence="10">SpSt-556</strain>
    </source>
</reference>
<keyword evidence="3" id="KW-0540">Nuclease</keyword>
<dbReference type="GO" id="GO:0051607">
    <property type="term" value="P:defense response to virus"/>
    <property type="evidence" value="ECO:0007669"/>
    <property type="project" value="UniProtKB-KW"/>
</dbReference>
<evidence type="ECO:0000259" key="9">
    <source>
        <dbReference type="Pfam" id="PF03787"/>
    </source>
</evidence>
<dbReference type="GO" id="GO:0003723">
    <property type="term" value="F:RNA binding"/>
    <property type="evidence" value="ECO:0007669"/>
    <property type="project" value="UniProtKB-KW"/>
</dbReference>
<keyword evidence="4" id="KW-0255">Endonuclease</keyword>
<organism evidence="10">
    <name type="scientific">Bellilinea caldifistulae</name>
    <dbReference type="NCBI Taxonomy" id="360411"/>
    <lineage>
        <taxon>Bacteria</taxon>
        <taxon>Bacillati</taxon>
        <taxon>Chloroflexota</taxon>
        <taxon>Anaerolineae</taxon>
        <taxon>Anaerolineales</taxon>
        <taxon>Anaerolineaceae</taxon>
        <taxon>Bellilinea</taxon>
    </lineage>
</organism>
<proteinExistence type="inferred from homology"/>